<evidence type="ECO:0000256" key="3">
    <source>
        <dbReference type="ARBA" id="ARBA00022553"/>
    </source>
</evidence>
<dbReference type="RefSeq" id="WP_157567539.1">
    <property type="nucleotide sequence ID" value="NZ_WPIK01000010.1"/>
</dbReference>
<dbReference type="EMBL" id="WPIK01000010">
    <property type="protein sequence ID" value="MVN22376.1"/>
    <property type="molecule type" value="Genomic_DNA"/>
</dbReference>
<dbReference type="CDD" id="cd00075">
    <property type="entry name" value="HATPase"/>
    <property type="match status" value="1"/>
</dbReference>
<keyword evidence="5" id="KW-0418">Kinase</keyword>
<proteinExistence type="predicted"/>
<keyword evidence="3" id="KW-0597">Phosphoprotein</keyword>
<dbReference type="SMART" id="SM00388">
    <property type="entry name" value="HisKA"/>
    <property type="match status" value="1"/>
</dbReference>
<gene>
    <name evidence="7" type="ORF">GO621_12605</name>
</gene>
<dbReference type="SUPFAM" id="SSF55874">
    <property type="entry name" value="ATPase domain of HSP90 chaperone/DNA topoisomerase II/histidine kinase"/>
    <property type="match status" value="1"/>
</dbReference>
<dbReference type="Gene3D" id="3.30.565.10">
    <property type="entry name" value="Histidine kinase-like ATPase, C-terminal domain"/>
    <property type="match status" value="1"/>
</dbReference>
<dbReference type="Gene3D" id="1.10.287.130">
    <property type="match status" value="1"/>
</dbReference>
<sequence length="547" mass="61523">MLDEVVTTALLSELGYLIVCIDKNSRVVKTYGDTTKYFLQKNFNDNLAKLLPKPLDIAFNTLRTTVLQTQKRAASNGIKIKQGEGVLMINLSVSPLSINNQEQQLLMVTFAEDKAAAPQGQEDFVFDEKIYRDQHTLHLEAELKELKHKLHLAAEKTAASHENLQFSNEEMQAVNDKLHTINLDYQLKNKELLELNDDLNNYFRSNINGQLFINKDMLLMKFSPSAVKLINLIESDIGSPIGNITTNIKFETLTEDIKKVLQEDCTVTKEIEAIDGKWYQVITMPYLQQPDNAIKGAILTFNDITELKRTQVELDKKNKGLQRVNADLNNFVHTVSHDLLGPLSNIEGCVAVIHKMEVQDEQLNKFLAIINSSVKKFRLLIKDIATIAKIESEMLAMEMVDLEEMMGTIEWSLDNKIKSSGAVIHKNFEVKQILFSKKNLRSIVYNLVSNAIKFKSEGPPVIYIRTATISGEIVLTVQDNGIGIPSDGIDRIFDMYGRLHRDVEGYGIGLYLAKKIIHAASGNITVESEPGKGSMFSIYFKAGPKQG</sequence>
<dbReference type="CDD" id="cd00082">
    <property type="entry name" value="HisKA"/>
    <property type="match status" value="1"/>
</dbReference>
<evidence type="ECO:0000256" key="1">
    <source>
        <dbReference type="ARBA" id="ARBA00000085"/>
    </source>
</evidence>
<dbReference type="InterPro" id="IPR036890">
    <property type="entry name" value="HATPase_C_sf"/>
</dbReference>
<dbReference type="GO" id="GO:0000155">
    <property type="term" value="F:phosphorelay sensor kinase activity"/>
    <property type="evidence" value="ECO:0007669"/>
    <property type="project" value="InterPro"/>
</dbReference>
<keyword evidence="4" id="KW-0808">Transferase</keyword>
<dbReference type="InterPro" id="IPR052162">
    <property type="entry name" value="Sensor_kinase/Photoreceptor"/>
</dbReference>
<keyword evidence="8" id="KW-1185">Reference proteome</keyword>
<dbReference type="Pfam" id="PF00512">
    <property type="entry name" value="HisKA"/>
    <property type="match status" value="1"/>
</dbReference>
<evidence type="ECO:0000256" key="2">
    <source>
        <dbReference type="ARBA" id="ARBA00012438"/>
    </source>
</evidence>
<evidence type="ECO:0000256" key="4">
    <source>
        <dbReference type="ARBA" id="ARBA00022679"/>
    </source>
</evidence>
<dbReference type="SUPFAM" id="SSF47384">
    <property type="entry name" value="Homodimeric domain of signal transducing histidine kinase"/>
    <property type="match status" value="1"/>
</dbReference>
<reference evidence="7 8" key="1">
    <citation type="submission" date="2019-12" db="EMBL/GenBank/DDBJ databases">
        <title>Mucilaginibacter sp. HMF7410 genome sequencing and assembly.</title>
        <authorList>
            <person name="Kang H."/>
            <person name="Cha I."/>
            <person name="Kim H."/>
            <person name="Joh K."/>
        </authorList>
    </citation>
    <scope>NUCLEOTIDE SEQUENCE [LARGE SCALE GENOMIC DNA]</scope>
    <source>
        <strain evidence="7 8">HMF7410</strain>
    </source>
</reference>
<feature type="domain" description="Histidine kinase" evidence="6">
    <location>
        <begin position="334"/>
        <end position="544"/>
    </location>
</feature>
<dbReference type="Pfam" id="PF02518">
    <property type="entry name" value="HATPase_c"/>
    <property type="match status" value="1"/>
</dbReference>
<dbReference type="InterPro" id="IPR004358">
    <property type="entry name" value="Sig_transdc_His_kin-like_C"/>
</dbReference>
<dbReference type="Proteomes" id="UP000462014">
    <property type="component" value="Unassembled WGS sequence"/>
</dbReference>
<dbReference type="Pfam" id="PF13596">
    <property type="entry name" value="PAS_10"/>
    <property type="match status" value="1"/>
</dbReference>
<dbReference type="InterPro" id="IPR003594">
    <property type="entry name" value="HATPase_dom"/>
</dbReference>
<comment type="caution">
    <text evidence="7">The sequence shown here is derived from an EMBL/GenBank/DDBJ whole genome shotgun (WGS) entry which is preliminary data.</text>
</comment>
<dbReference type="PANTHER" id="PTHR43304:SF1">
    <property type="entry name" value="PAC DOMAIN-CONTAINING PROTEIN"/>
    <property type="match status" value="1"/>
</dbReference>
<accession>A0A7K1SYH4</accession>
<evidence type="ECO:0000259" key="6">
    <source>
        <dbReference type="PROSITE" id="PS50109"/>
    </source>
</evidence>
<dbReference type="PRINTS" id="PR00344">
    <property type="entry name" value="BCTRLSENSOR"/>
</dbReference>
<dbReference type="PANTHER" id="PTHR43304">
    <property type="entry name" value="PHYTOCHROME-LIKE PROTEIN CPH1"/>
    <property type="match status" value="1"/>
</dbReference>
<dbReference type="InterPro" id="IPR005467">
    <property type="entry name" value="His_kinase_dom"/>
</dbReference>
<name>A0A7K1SYH4_9SPHI</name>
<evidence type="ECO:0000313" key="7">
    <source>
        <dbReference type="EMBL" id="MVN22376.1"/>
    </source>
</evidence>
<dbReference type="InterPro" id="IPR036097">
    <property type="entry name" value="HisK_dim/P_sf"/>
</dbReference>
<dbReference type="InterPro" id="IPR003661">
    <property type="entry name" value="HisK_dim/P_dom"/>
</dbReference>
<dbReference type="EC" id="2.7.13.3" evidence="2"/>
<dbReference type="Gene3D" id="3.30.450.20">
    <property type="entry name" value="PAS domain"/>
    <property type="match status" value="1"/>
</dbReference>
<evidence type="ECO:0000256" key="5">
    <source>
        <dbReference type="ARBA" id="ARBA00022777"/>
    </source>
</evidence>
<comment type="catalytic activity">
    <reaction evidence="1">
        <text>ATP + protein L-histidine = ADP + protein N-phospho-L-histidine.</text>
        <dbReference type="EC" id="2.7.13.3"/>
    </reaction>
</comment>
<dbReference type="SMART" id="SM00387">
    <property type="entry name" value="HATPase_c"/>
    <property type="match status" value="1"/>
</dbReference>
<evidence type="ECO:0000313" key="8">
    <source>
        <dbReference type="Proteomes" id="UP000462014"/>
    </source>
</evidence>
<dbReference type="AlphaFoldDB" id="A0A7K1SYH4"/>
<dbReference type="PROSITE" id="PS50109">
    <property type="entry name" value="HIS_KIN"/>
    <property type="match status" value="1"/>
</dbReference>
<protein>
    <recommendedName>
        <fullName evidence="2">histidine kinase</fullName>
        <ecNumber evidence="2">2.7.13.3</ecNumber>
    </recommendedName>
</protein>
<organism evidence="7 8">
    <name type="scientific">Mucilaginibacter arboris</name>
    <dbReference type="NCBI Taxonomy" id="2682090"/>
    <lineage>
        <taxon>Bacteria</taxon>
        <taxon>Pseudomonadati</taxon>
        <taxon>Bacteroidota</taxon>
        <taxon>Sphingobacteriia</taxon>
        <taxon>Sphingobacteriales</taxon>
        <taxon>Sphingobacteriaceae</taxon>
        <taxon>Mucilaginibacter</taxon>
    </lineage>
</organism>